<organism evidence="2 3">
    <name type="scientific">Thioflavicoccus mobilis 8321</name>
    <dbReference type="NCBI Taxonomy" id="765912"/>
    <lineage>
        <taxon>Bacteria</taxon>
        <taxon>Pseudomonadati</taxon>
        <taxon>Pseudomonadota</taxon>
        <taxon>Gammaproteobacteria</taxon>
        <taxon>Chromatiales</taxon>
        <taxon>Chromatiaceae</taxon>
        <taxon>Thioflavicoccus</taxon>
    </lineage>
</organism>
<dbReference type="KEGG" id="tmb:Thimo_1759"/>
<dbReference type="HOGENOM" id="CLU_1748831_0_0_6"/>
<dbReference type="STRING" id="765912.Thimo_1759"/>
<feature type="chain" id="PRO_5003943041" evidence="1">
    <location>
        <begin position="22"/>
        <end position="149"/>
    </location>
</feature>
<proteinExistence type="predicted"/>
<feature type="signal peptide" evidence="1">
    <location>
        <begin position="1"/>
        <end position="21"/>
    </location>
</feature>
<evidence type="ECO:0000256" key="1">
    <source>
        <dbReference type="SAM" id="SignalP"/>
    </source>
</evidence>
<keyword evidence="1" id="KW-0732">Signal</keyword>
<reference evidence="2 3" key="1">
    <citation type="submission" date="2011-09" db="EMBL/GenBank/DDBJ databases">
        <title>Complete sequence of chromosome of Thioflavicoccus mobilis 8321.</title>
        <authorList>
            <consortium name="US DOE Joint Genome Institute"/>
            <person name="Lucas S."/>
            <person name="Han J."/>
            <person name="Lapidus A."/>
            <person name="Cheng J.-F."/>
            <person name="Goodwin L."/>
            <person name="Pitluck S."/>
            <person name="Peters L."/>
            <person name="Ovchinnikova G."/>
            <person name="Lu M."/>
            <person name="Detter J.C."/>
            <person name="Han C."/>
            <person name="Tapia R."/>
            <person name="Land M."/>
            <person name="Hauser L."/>
            <person name="Kyrpides N."/>
            <person name="Ivanova N."/>
            <person name="Pagani I."/>
            <person name="Vogl K."/>
            <person name="Liu Z."/>
            <person name="Imhoff J."/>
            <person name="Thiel V."/>
            <person name="Frigaard N.-U."/>
            <person name="Bryant D."/>
            <person name="Woyke T."/>
        </authorList>
    </citation>
    <scope>NUCLEOTIDE SEQUENCE [LARGE SCALE GENOMIC DNA]</scope>
    <source>
        <strain evidence="2 3">8321</strain>
    </source>
</reference>
<name>L0GUW2_9GAMM</name>
<gene>
    <name evidence="2" type="ORF">Thimo_1759</name>
</gene>
<accession>L0GUW2</accession>
<protein>
    <submittedName>
        <fullName evidence="2">Uncharacterized protein</fullName>
    </submittedName>
</protein>
<evidence type="ECO:0000313" key="3">
    <source>
        <dbReference type="Proteomes" id="UP000010816"/>
    </source>
</evidence>
<dbReference type="EMBL" id="CP003051">
    <property type="protein sequence ID" value="AGA90533.1"/>
    <property type="molecule type" value="Genomic_DNA"/>
</dbReference>
<dbReference type="Proteomes" id="UP000010816">
    <property type="component" value="Chromosome"/>
</dbReference>
<keyword evidence="3" id="KW-1185">Reference proteome</keyword>
<dbReference type="PROSITE" id="PS51257">
    <property type="entry name" value="PROKAR_LIPOPROTEIN"/>
    <property type="match status" value="1"/>
</dbReference>
<dbReference type="AlphaFoldDB" id="L0GUW2"/>
<evidence type="ECO:0000313" key="2">
    <source>
        <dbReference type="EMBL" id="AGA90533.1"/>
    </source>
</evidence>
<sequence>MMLRKLFLVFSACLAWQACLAAESAFPEAQEIVEEIVAGHPNVVRLTIHAVPSEDTMSRIIACNVPEKLGQASDPEDLEAMRTSKTTVLREGENIDVTVPITDWEGRPIATGVTLAGRDASDDQAAVEEAQAIALELQESIRAAGHPLW</sequence>
<dbReference type="PATRIC" id="fig|765912.4.peg.1724"/>